<feature type="region of interest" description="Disordered" evidence="1">
    <location>
        <begin position="158"/>
        <end position="179"/>
    </location>
</feature>
<evidence type="ECO:0000313" key="3">
    <source>
        <dbReference type="EMBL" id="CAG9812079.1"/>
    </source>
</evidence>
<accession>A0A9N9S7H5</accession>
<reference evidence="3" key="2">
    <citation type="submission" date="2022-10" db="EMBL/GenBank/DDBJ databases">
        <authorList>
            <consortium name="ENA_rothamsted_submissions"/>
            <consortium name="culmorum"/>
            <person name="King R."/>
        </authorList>
    </citation>
    <scope>NUCLEOTIDE SEQUENCE</scope>
</reference>
<feature type="compositionally biased region" description="Acidic residues" evidence="1">
    <location>
        <begin position="159"/>
        <end position="169"/>
    </location>
</feature>
<dbReference type="InterPro" id="IPR029034">
    <property type="entry name" value="Cystine-knot_cytokine"/>
</dbReference>
<dbReference type="PANTHER" id="PTHR21719:SF1">
    <property type="entry name" value="FI06402P-RELATED"/>
    <property type="match status" value="1"/>
</dbReference>
<dbReference type="OrthoDB" id="6370328at2759"/>
<gene>
    <name evidence="3" type="ORF">CHIRRI_LOCUS14884</name>
</gene>
<name>A0A9N9S7H5_9DIPT</name>
<evidence type="ECO:0000256" key="1">
    <source>
        <dbReference type="SAM" id="MobiDB-lite"/>
    </source>
</evidence>
<evidence type="ECO:0000313" key="4">
    <source>
        <dbReference type="Proteomes" id="UP001153620"/>
    </source>
</evidence>
<dbReference type="Gene3D" id="2.10.90.10">
    <property type="entry name" value="Cystine-knot cytokines"/>
    <property type="match status" value="1"/>
</dbReference>
<feature type="signal peptide" evidence="2">
    <location>
        <begin position="1"/>
        <end position="33"/>
    </location>
</feature>
<reference evidence="3" key="1">
    <citation type="submission" date="2022-01" db="EMBL/GenBank/DDBJ databases">
        <authorList>
            <person name="King R."/>
        </authorList>
    </citation>
    <scope>NUCLEOTIDE SEQUENCE</scope>
</reference>
<dbReference type="Proteomes" id="UP001153620">
    <property type="component" value="Chromosome 4"/>
</dbReference>
<dbReference type="AlphaFoldDB" id="A0A9N9S7H5"/>
<proteinExistence type="predicted"/>
<evidence type="ECO:0000256" key="2">
    <source>
        <dbReference type="SAM" id="SignalP"/>
    </source>
</evidence>
<organism evidence="3 4">
    <name type="scientific">Chironomus riparius</name>
    <dbReference type="NCBI Taxonomy" id="315576"/>
    <lineage>
        <taxon>Eukaryota</taxon>
        <taxon>Metazoa</taxon>
        <taxon>Ecdysozoa</taxon>
        <taxon>Arthropoda</taxon>
        <taxon>Hexapoda</taxon>
        <taxon>Insecta</taxon>
        <taxon>Pterygota</taxon>
        <taxon>Neoptera</taxon>
        <taxon>Endopterygota</taxon>
        <taxon>Diptera</taxon>
        <taxon>Nematocera</taxon>
        <taxon>Chironomoidea</taxon>
        <taxon>Chironomidae</taxon>
        <taxon>Chironominae</taxon>
        <taxon>Chironomus</taxon>
    </lineage>
</organism>
<feature type="compositionally biased region" description="Low complexity" evidence="1">
    <location>
        <begin position="344"/>
        <end position="354"/>
    </location>
</feature>
<feature type="region of interest" description="Disordered" evidence="1">
    <location>
        <begin position="132"/>
        <end position="151"/>
    </location>
</feature>
<protein>
    <recommendedName>
        <fullName evidence="5">Platelet-derived growth factor (PDGF) family profile domain-containing protein</fullName>
    </recommendedName>
</protein>
<feature type="compositionally biased region" description="Low complexity" evidence="1">
    <location>
        <begin position="134"/>
        <end position="151"/>
    </location>
</feature>
<feature type="compositionally biased region" description="Basic and acidic residues" evidence="1">
    <location>
        <begin position="170"/>
        <end position="179"/>
    </location>
</feature>
<dbReference type="EMBL" id="OU895880">
    <property type="protein sequence ID" value="CAG9812079.1"/>
    <property type="molecule type" value="Genomic_DNA"/>
</dbReference>
<keyword evidence="4" id="KW-1185">Reference proteome</keyword>
<dbReference type="SUPFAM" id="SSF57501">
    <property type="entry name" value="Cystine-knot cytokines"/>
    <property type="match status" value="1"/>
</dbReference>
<feature type="region of interest" description="Disordered" evidence="1">
    <location>
        <begin position="330"/>
        <end position="354"/>
    </location>
</feature>
<feature type="chain" id="PRO_5040362004" description="Platelet-derived growth factor (PDGF) family profile domain-containing protein" evidence="2">
    <location>
        <begin position="34"/>
        <end position="471"/>
    </location>
</feature>
<dbReference type="PANTHER" id="PTHR21719">
    <property type="entry name" value="FI06402P-RELATED"/>
    <property type="match status" value="1"/>
</dbReference>
<feature type="compositionally biased region" description="Basic residues" evidence="1">
    <location>
        <begin position="453"/>
        <end position="463"/>
    </location>
</feature>
<sequence length="471" mass="55272">MHRQRQKSPQFSPTLLSLILILTFTNQITQILAATSLQSPHHHKHRHKHQFLTINSNQIHDIREAFDEYRNTINKVDFEELTPLRHHHKKHNHHHETHEVDNNSIHEDETMPAIHQHQDGLNIMYRHKRLNGGKTTTTSAPTTSTTTTKSTTTVKTIDNYDDEYDDEESDTNRRVSDEAHVQTRLIQTQTSNHIPNGESLTSYKLNNLSTREGVDKSFQEMQRNNQNDMWTQVMQNIRRTKLDGLCRWPAKKVMETPHHHSKIYMPRKYVIYQCSDDTSCCGSAEKTCVAKKYEELTYYFQVRYINQTSAVEPLRVRNHTECECIYRNQSPRPPRPPPSLNVWTTTTTTRRPQVQMRTTTPRLITTTRAPACKCPQNFESVFTNEGKCECKCERGGAECRLMYEGKEGFTISDQRCIRSRDCTQPHCLYGTYHMDSGRCPDRNDKIRGFSRQQNHHHNHHHHQQQQQQQRL</sequence>
<evidence type="ECO:0008006" key="5">
    <source>
        <dbReference type="Google" id="ProtNLM"/>
    </source>
</evidence>
<dbReference type="GO" id="GO:0035099">
    <property type="term" value="P:hemocyte migration"/>
    <property type="evidence" value="ECO:0007669"/>
    <property type="project" value="TreeGrafter"/>
</dbReference>
<feature type="region of interest" description="Disordered" evidence="1">
    <location>
        <begin position="451"/>
        <end position="471"/>
    </location>
</feature>
<keyword evidence="2" id="KW-0732">Signal</keyword>